<dbReference type="Proteomes" id="UP000321903">
    <property type="component" value="Unassembled WGS sequence"/>
</dbReference>
<evidence type="ECO:0000256" key="5">
    <source>
        <dbReference type="ARBA" id="ARBA00023157"/>
    </source>
</evidence>
<evidence type="ECO:0000256" key="3">
    <source>
        <dbReference type="ARBA" id="ARBA00022729"/>
    </source>
</evidence>
<dbReference type="OrthoDB" id="12976at2"/>
<evidence type="ECO:0000256" key="1">
    <source>
        <dbReference type="ARBA" id="ARBA00004418"/>
    </source>
</evidence>
<dbReference type="SUPFAM" id="SSF52833">
    <property type="entry name" value="Thioredoxin-like"/>
    <property type="match status" value="1"/>
</dbReference>
<comment type="function">
    <text evidence="7">Required for disulfide bond formation in some periplasmic proteins. Acts by transferring its disulfide bond to other proteins and is reduced in the process.</text>
</comment>
<dbReference type="InterPro" id="IPR036249">
    <property type="entry name" value="Thioredoxin-like_sf"/>
</dbReference>
<keyword evidence="5" id="KW-1015">Disulfide bond</keyword>
<dbReference type="InterPro" id="IPR018950">
    <property type="entry name" value="DiS-bond_isomerase_DsbC/G_N"/>
</dbReference>
<protein>
    <recommendedName>
        <fullName evidence="7">Thiol:disulfide interchange protein</fullName>
    </recommendedName>
</protein>
<dbReference type="Gene3D" id="3.40.30.10">
    <property type="entry name" value="Glutaredoxin"/>
    <property type="match status" value="1"/>
</dbReference>
<organism evidence="10 11">
    <name type="scientific">Psychrobacter frigidicola</name>
    <dbReference type="NCBI Taxonomy" id="45611"/>
    <lineage>
        <taxon>Bacteria</taxon>
        <taxon>Pseudomonadati</taxon>
        <taxon>Pseudomonadota</taxon>
        <taxon>Gammaproteobacteria</taxon>
        <taxon>Moraxellales</taxon>
        <taxon>Moraxellaceae</taxon>
        <taxon>Psychrobacter</taxon>
    </lineage>
</organism>
<dbReference type="Pfam" id="PF10411">
    <property type="entry name" value="DsbC_N"/>
    <property type="match status" value="1"/>
</dbReference>
<sequence>MKRPVFKSASIISAILFATTACAQPSSTQTITRSVSQNAPATGQSTPIKNPAVKSTATTANVTIAIDSRLRQTLTQAGIKAQIISIAPSNLPNLYQVSLVGQPPLHITADGKYVIQGELQKNPSKRQVTKTPTRSNSAQIGMPVSAAVKSAMLANMSELKNMSAKTPFFYTAVPGVIWGATLEGVPFLIADDAQYVTDGEISVIENGQFTGLDENFEKRKNQSVFKSLDQSQLITYPATGTEKAVVYVATDVNCPYCRMLHKQMGSLNKKGVTVKTIGYPIYEQSPEQMRGIWCQADATSRRKALDKAMLKGQMTPAPANCKVNYVTPNREKAAGLAVVATPAIYRDDGVLFQASFESPEFLEFLGVE</sequence>
<feature type="domain" description="Disulphide bond isomerase DsbC/G N-terminal" evidence="8">
    <location>
        <begin position="66"/>
        <end position="121"/>
    </location>
</feature>
<dbReference type="InterPro" id="IPR051470">
    <property type="entry name" value="Thiol:disulfide_interchange"/>
</dbReference>
<accession>A0A5C7A4U0</accession>
<feature type="chain" id="PRO_5023128712" description="Thiol:disulfide interchange protein" evidence="7">
    <location>
        <begin position="24"/>
        <end position="368"/>
    </location>
</feature>
<dbReference type="SUPFAM" id="SSF54423">
    <property type="entry name" value="DsbC/DsbG N-terminal domain-like"/>
    <property type="match status" value="1"/>
</dbReference>
<comment type="similarity">
    <text evidence="2 7">Belongs to the thioredoxin family. DsbC subfamily.</text>
</comment>
<keyword evidence="4 7" id="KW-0574">Periplasm</keyword>
<proteinExistence type="inferred from homology"/>
<keyword evidence="11" id="KW-1185">Reference proteome</keyword>
<comment type="subcellular location">
    <subcellularLocation>
        <location evidence="1 7">Periplasm</location>
    </subcellularLocation>
</comment>
<reference evidence="10 11" key="1">
    <citation type="submission" date="2019-08" db="EMBL/GenBank/DDBJ databases">
        <title>Genome sequence of Psychrobacter frigidicola ACAM304 (type strain).</title>
        <authorList>
            <person name="Bowman J.P."/>
        </authorList>
    </citation>
    <scope>NUCLEOTIDE SEQUENCE [LARGE SCALE GENOMIC DNA]</scope>
    <source>
        <strain evidence="10 11">ACAM 304</strain>
    </source>
</reference>
<evidence type="ECO:0000256" key="7">
    <source>
        <dbReference type="RuleBase" id="RU364038"/>
    </source>
</evidence>
<evidence type="ECO:0000256" key="4">
    <source>
        <dbReference type="ARBA" id="ARBA00022764"/>
    </source>
</evidence>
<evidence type="ECO:0000259" key="9">
    <source>
        <dbReference type="Pfam" id="PF13098"/>
    </source>
</evidence>
<name>A0A5C7A4U0_9GAMM</name>
<dbReference type="PANTHER" id="PTHR35272">
    <property type="entry name" value="THIOL:DISULFIDE INTERCHANGE PROTEIN DSBC-RELATED"/>
    <property type="match status" value="1"/>
</dbReference>
<dbReference type="Pfam" id="PF13098">
    <property type="entry name" value="Thioredoxin_2"/>
    <property type="match status" value="1"/>
</dbReference>
<dbReference type="GO" id="GO:0042597">
    <property type="term" value="C:periplasmic space"/>
    <property type="evidence" value="ECO:0007669"/>
    <property type="project" value="UniProtKB-SubCell"/>
</dbReference>
<feature type="signal peptide" evidence="7">
    <location>
        <begin position="1"/>
        <end position="23"/>
    </location>
</feature>
<keyword evidence="6 7" id="KW-0676">Redox-active center</keyword>
<evidence type="ECO:0000256" key="6">
    <source>
        <dbReference type="ARBA" id="ARBA00023284"/>
    </source>
</evidence>
<dbReference type="PROSITE" id="PS51257">
    <property type="entry name" value="PROKAR_LIPOPROTEIN"/>
    <property type="match status" value="1"/>
</dbReference>
<dbReference type="InterPro" id="IPR033954">
    <property type="entry name" value="DiS-bond_Isoase_DsbC/G"/>
</dbReference>
<dbReference type="EMBL" id="VORZ01000002">
    <property type="protein sequence ID" value="TXD96793.1"/>
    <property type="molecule type" value="Genomic_DNA"/>
</dbReference>
<dbReference type="Gene3D" id="3.10.450.70">
    <property type="entry name" value="Disulphide bond isomerase, DsbC/G, N-terminal"/>
    <property type="match status" value="1"/>
</dbReference>
<dbReference type="InterPro" id="IPR012336">
    <property type="entry name" value="Thioredoxin-like_fold"/>
</dbReference>
<dbReference type="RefSeq" id="WP_147223501.1">
    <property type="nucleotide sequence ID" value="NZ_CAJGYY010000001.1"/>
</dbReference>
<dbReference type="InterPro" id="IPR009094">
    <property type="entry name" value="DiS-bond_isomerase_DsbC/G_N_sf"/>
</dbReference>
<gene>
    <name evidence="10" type="ORF">ES754_07045</name>
</gene>
<dbReference type="PANTHER" id="PTHR35272:SF3">
    <property type="entry name" value="THIOL:DISULFIDE INTERCHANGE PROTEIN DSBC"/>
    <property type="match status" value="1"/>
</dbReference>
<evidence type="ECO:0000313" key="10">
    <source>
        <dbReference type="EMBL" id="TXD96793.1"/>
    </source>
</evidence>
<evidence type="ECO:0000259" key="8">
    <source>
        <dbReference type="Pfam" id="PF10411"/>
    </source>
</evidence>
<dbReference type="CDD" id="cd03020">
    <property type="entry name" value="DsbA_DsbC_DsbG"/>
    <property type="match status" value="1"/>
</dbReference>
<comment type="caution">
    <text evidence="10">The sequence shown here is derived from an EMBL/GenBank/DDBJ whole genome shotgun (WGS) entry which is preliminary data.</text>
</comment>
<keyword evidence="3 7" id="KW-0732">Signal</keyword>
<feature type="domain" description="Thioredoxin-like fold" evidence="9">
    <location>
        <begin position="238"/>
        <end position="350"/>
    </location>
</feature>
<dbReference type="AlphaFoldDB" id="A0A5C7A4U0"/>
<evidence type="ECO:0000313" key="11">
    <source>
        <dbReference type="Proteomes" id="UP000321903"/>
    </source>
</evidence>
<evidence type="ECO:0000256" key="2">
    <source>
        <dbReference type="ARBA" id="ARBA00009813"/>
    </source>
</evidence>